<dbReference type="GO" id="GO:0005739">
    <property type="term" value="C:mitochondrion"/>
    <property type="evidence" value="ECO:0007669"/>
    <property type="project" value="InterPro"/>
</dbReference>
<dbReference type="EMBL" id="CABFWN010000001">
    <property type="protein sequence ID" value="VUG16790.1"/>
    <property type="molecule type" value="Genomic_DNA"/>
</dbReference>
<evidence type="ECO:0000313" key="3">
    <source>
        <dbReference type="EMBL" id="QOU22877.1"/>
    </source>
</evidence>
<dbReference type="STRING" id="5007.A0A3F2XYF8"/>
<evidence type="ECO:0000313" key="4">
    <source>
        <dbReference type="EMBL" id="VUG16790.1"/>
    </source>
</evidence>
<sequence length="162" mass="19194">MFRFGRTCALTIKQPSCVCSITKRFVSFQDKYELPKYLPDPHKEFGVDVPKNYIPPQYRDPYKKYDDQQNRVNFGEKIHPFHDYMDMWAPDHYHQISDKFALGQLLTFFGILGAFAGFVYISDIWPDRPAMPRDYPYNGLYKDLGGREGEERMYQARPEKDL</sequence>
<dbReference type="Pfam" id="PF05821">
    <property type="entry name" value="NDUF_B8"/>
    <property type="match status" value="1"/>
</dbReference>
<organism evidence="4 5">
    <name type="scientific">Dekkera bruxellensis</name>
    <name type="common">Brettanomyces custersii</name>
    <dbReference type="NCBI Taxonomy" id="5007"/>
    <lineage>
        <taxon>Eukaryota</taxon>
        <taxon>Fungi</taxon>
        <taxon>Dikarya</taxon>
        <taxon>Ascomycota</taxon>
        <taxon>Saccharomycotina</taxon>
        <taxon>Pichiomycetes</taxon>
        <taxon>Pichiales</taxon>
        <taxon>Pichiaceae</taxon>
        <taxon>Brettanomyces</taxon>
    </lineage>
</organism>
<keyword evidence="1" id="KW-0472">Membrane</keyword>
<reference evidence="3" key="4">
    <citation type="journal article" name="BMC Genomics">
        <title>New genome assemblies reveal patterns of domestication and adaptation across Brettanomyces (Dekkera) species.</title>
        <authorList>
            <person name="Roach M.J."/>
            <person name="Borneman A.R."/>
        </authorList>
    </citation>
    <scope>NUCLEOTIDE SEQUENCE</scope>
    <source>
        <strain evidence="3">UCD 2041</strain>
    </source>
</reference>
<dbReference type="Proteomes" id="UP000663131">
    <property type="component" value="Chromosome 9"/>
</dbReference>
<evidence type="ECO:0000313" key="6">
    <source>
        <dbReference type="Proteomes" id="UP000568158"/>
    </source>
</evidence>
<reference evidence="2 6" key="2">
    <citation type="journal article" date="2020" name="Appl. Microbiol. Biotechnol.">
        <title>Targeted gene deletion in Brettanomyces bruxellensis with an expression-free CRISPR-Cas9 system.</title>
        <authorList>
            <person name="Varela C."/>
            <person name="Bartel C."/>
            <person name="Onetto C."/>
            <person name="Borneman A."/>
        </authorList>
    </citation>
    <scope>NUCLEOTIDE SEQUENCE [LARGE SCALE GENOMIC DNA]</scope>
    <source>
        <strain evidence="2 6">AWRI1613</strain>
    </source>
</reference>
<keyword evidence="5" id="KW-1185">Reference proteome</keyword>
<keyword evidence="1" id="KW-0812">Transmembrane</keyword>
<dbReference type="GeneID" id="64574988"/>
<reference evidence="3" key="3">
    <citation type="submission" date="2020-10" db="EMBL/GenBank/DDBJ databases">
        <authorList>
            <person name="Palmer J.M."/>
        </authorList>
    </citation>
    <scope>NUCLEOTIDE SEQUENCE</scope>
    <source>
        <strain evidence="3">UCD 2041</strain>
    </source>
</reference>
<dbReference type="RefSeq" id="XP_041139370.1">
    <property type="nucleotide sequence ID" value="XM_041281579.1"/>
</dbReference>
<dbReference type="EMBL" id="CP063137">
    <property type="protein sequence ID" value="QOU22877.1"/>
    <property type="molecule type" value="Genomic_DNA"/>
</dbReference>
<gene>
    <name evidence="3" type="ORF">BRETT_003064</name>
    <name evidence="4" type="ORF">DEBR0S1_25708G</name>
    <name evidence="2" type="ORF">HII12_000247</name>
</gene>
<dbReference type="AlphaFoldDB" id="A0A3F2XYF8"/>
<feature type="transmembrane region" description="Helical" evidence="1">
    <location>
        <begin position="100"/>
        <end position="121"/>
    </location>
</feature>
<reference evidence="4 5" key="1">
    <citation type="submission" date="2019-07" db="EMBL/GenBank/DDBJ databases">
        <authorList>
            <person name="Friedrich A."/>
            <person name="Schacherer J."/>
        </authorList>
    </citation>
    <scope>NUCLEOTIDE SEQUENCE [LARGE SCALE GENOMIC DNA]</scope>
</reference>
<dbReference type="PANTHER" id="PTHR12840:SF1">
    <property type="entry name" value="NADH DEHYDROGENASE [UBIQUINONE] 1 BETA SUBCOMPLEX SUBUNIT 8, MITOCHONDRIAL"/>
    <property type="match status" value="1"/>
</dbReference>
<keyword evidence="1" id="KW-1133">Transmembrane helix</keyword>
<dbReference type="Proteomes" id="UP000478008">
    <property type="component" value="Unassembled WGS sequence"/>
</dbReference>
<dbReference type="EMBL" id="JABCYN010000003">
    <property type="protein sequence ID" value="KAF6016205.1"/>
    <property type="molecule type" value="Genomic_DNA"/>
</dbReference>
<evidence type="ECO:0000313" key="2">
    <source>
        <dbReference type="EMBL" id="KAF6016205.1"/>
    </source>
</evidence>
<dbReference type="InterPro" id="IPR008699">
    <property type="entry name" value="NDUFB8"/>
</dbReference>
<dbReference type="OrthoDB" id="2014058at2759"/>
<evidence type="ECO:0000313" key="5">
    <source>
        <dbReference type="Proteomes" id="UP000478008"/>
    </source>
</evidence>
<accession>A0A3F2XYF8</accession>
<evidence type="ECO:0000256" key="1">
    <source>
        <dbReference type="SAM" id="Phobius"/>
    </source>
</evidence>
<name>A0A3F2XYF8_DEKBR</name>
<protein>
    <submittedName>
        <fullName evidence="4">DEBR0S1_25708g1_1</fullName>
    </submittedName>
</protein>
<proteinExistence type="predicted"/>
<dbReference type="KEGG" id="bbrx:BRETT_003064"/>
<dbReference type="Proteomes" id="UP000568158">
    <property type="component" value="Unassembled WGS sequence"/>
</dbReference>
<dbReference type="PANTHER" id="PTHR12840">
    <property type="entry name" value="NADH-UBIQUINONE OXIDOREDUCTASE ASHI SUBUNIT"/>
    <property type="match status" value="1"/>
</dbReference>
<dbReference type="OMA" id="DIWSPDY"/>